<proteinExistence type="predicted"/>
<protein>
    <submittedName>
        <fullName evidence="1">Uncharacterized protein</fullName>
    </submittedName>
</protein>
<evidence type="ECO:0000313" key="1">
    <source>
        <dbReference type="EMBL" id="KAJ8921721.1"/>
    </source>
</evidence>
<sequence length="132" mass="14788">MEQYIKLIYKVETLIGIKFITFILSDFSKNAETGRFAFGFCHFLGVSSFLQGGTKKSTTSTSSISVGIGNRPIKPYISELVGVSSIQKCNHIRGIPFKIIALAKRGWRQDVLKDIVKHPKHANVSRQTSKER</sequence>
<keyword evidence="2" id="KW-1185">Reference proteome</keyword>
<evidence type="ECO:0000313" key="2">
    <source>
        <dbReference type="Proteomes" id="UP001159042"/>
    </source>
</evidence>
<dbReference type="AlphaFoldDB" id="A0AAV8W517"/>
<comment type="caution">
    <text evidence="1">The sequence shown here is derived from an EMBL/GenBank/DDBJ whole genome shotgun (WGS) entry which is preliminary data.</text>
</comment>
<dbReference type="EMBL" id="JANEYG010000009">
    <property type="protein sequence ID" value="KAJ8921721.1"/>
    <property type="molecule type" value="Genomic_DNA"/>
</dbReference>
<gene>
    <name evidence="1" type="ORF">NQ315_010631</name>
</gene>
<reference evidence="1 2" key="1">
    <citation type="journal article" date="2023" name="Insect Mol. Biol.">
        <title>Genome sequencing provides insights into the evolution of gene families encoding plant cell wall-degrading enzymes in longhorned beetles.</title>
        <authorList>
            <person name="Shin N.R."/>
            <person name="Okamura Y."/>
            <person name="Kirsch R."/>
            <person name="Pauchet Y."/>
        </authorList>
    </citation>
    <scope>NUCLEOTIDE SEQUENCE [LARGE SCALE GENOMIC DNA]</scope>
    <source>
        <strain evidence="1">EAD_L_NR</strain>
    </source>
</reference>
<organism evidence="1 2">
    <name type="scientific">Exocentrus adspersus</name>
    <dbReference type="NCBI Taxonomy" id="1586481"/>
    <lineage>
        <taxon>Eukaryota</taxon>
        <taxon>Metazoa</taxon>
        <taxon>Ecdysozoa</taxon>
        <taxon>Arthropoda</taxon>
        <taxon>Hexapoda</taxon>
        <taxon>Insecta</taxon>
        <taxon>Pterygota</taxon>
        <taxon>Neoptera</taxon>
        <taxon>Endopterygota</taxon>
        <taxon>Coleoptera</taxon>
        <taxon>Polyphaga</taxon>
        <taxon>Cucujiformia</taxon>
        <taxon>Chrysomeloidea</taxon>
        <taxon>Cerambycidae</taxon>
        <taxon>Lamiinae</taxon>
        <taxon>Acanthocinini</taxon>
        <taxon>Exocentrus</taxon>
    </lineage>
</organism>
<name>A0AAV8W517_9CUCU</name>
<dbReference type="Proteomes" id="UP001159042">
    <property type="component" value="Unassembled WGS sequence"/>
</dbReference>
<accession>A0AAV8W517</accession>